<accession>Q5JML6</accession>
<protein>
    <submittedName>
        <fullName evidence="2">Uncharacterized protein</fullName>
    </submittedName>
</protein>
<evidence type="ECO:0000313" key="2">
    <source>
        <dbReference type="EMBL" id="BAD87288.1"/>
    </source>
</evidence>
<feature type="compositionally biased region" description="Basic and acidic residues" evidence="1">
    <location>
        <begin position="67"/>
        <end position="80"/>
    </location>
</feature>
<feature type="region of interest" description="Disordered" evidence="1">
    <location>
        <begin position="1"/>
        <end position="91"/>
    </location>
</feature>
<name>Q5JML6_ORYSJ</name>
<dbReference type="Proteomes" id="UP000817658">
    <property type="component" value="Chromosome 1"/>
</dbReference>
<dbReference type="EMBL" id="AP003268">
    <property type="protein sequence ID" value="BAD87288.1"/>
    <property type="molecule type" value="Genomic_DNA"/>
</dbReference>
<evidence type="ECO:0000256" key="1">
    <source>
        <dbReference type="SAM" id="MobiDB-lite"/>
    </source>
</evidence>
<sequence>MAPAYSGGGGGGGTRQSPQRRRQLREPPLASSSSARNRIEIVGSGGRGRGNPLSRRSSSWRIYGRGSGDELAKRRGEGSHRMGWPPPPPPPRRLSLAQLLLDLFLKPGRNCRRIEMLRNRKNRFIQCQRI</sequence>
<gene>
    <name evidence="2" type="primary">P0503C12.19</name>
</gene>
<feature type="compositionally biased region" description="Gly residues" evidence="1">
    <location>
        <begin position="1"/>
        <end position="14"/>
    </location>
</feature>
<organism evidence="2">
    <name type="scientific">Oryza sativa subsp. japonica</name>
    <name type="common">Rice</name>
    <dbReference type="NCBI Taxonomy" id="39947"/>
    <lineage>
        <taxon>Eukaryota</taxon>
        <taxon>Viridiplantae</taxon>
        <taxon>Streptophyta</taxon>
        <taxon>Embryophyta</taxon>
        <taxon>Tracheophyta</taxon>
        <taxon>Spermatophyta</taxon>
        <taxon>Magnoliopsida</taxon>
        <taxon>Liliopsida</taxon>
        <taxon>Poales</taxon>
        <taxon>Poaceae</taxon>
        <taxon>BOP clade</taxon>
        <taxon>Oryzoideae</taxon>
        <taxon>Oryzeae</taxon>
        <taxon>Oryzinae</taxon>
        <taxon>Oryza</taxon>
        <taxon>Oryza sativa</taxon>
    </lineage>
</organism>
<reference evidence="2" key="1">
    <citation type="journal article" date="2002" name="Nature">
        <title>The genome sequence and structure of rice chromosome 1.</title>
        <authorList>
            <person name="Sasaki T."/>
            <person name="Matsumoto T."/>
            <person name="Yamamoto K."/>
            <person name="Sakata K."/>
            <person name="Baba T."/>
            <person name="Katayose Y."/>
            <person name="Wu J."/>
            <person name="Niimura Y."/>
            <person name="Cheng Z."/>
            <person name="Nagamura Y."/>
            <person name="Antonio B.A."/>
            <person name="Kanamori H."/>
            <person name="Hosokawa S."/>
            <person name="Masukawa M."/>
            <person name="Arikawa K."/>
            <person name="Chiden Y."/>
            <person name="Hayashi M."/>
            <person name="Okamoto M."/>
            <person name="Ando T."/>
            <person name="Aoki H."/>
            <person name="Arita K."/>
            <person name="Hamada M."/>
            <person name="Harada C."/>
            <person name="Hijishita S."/>
            <person name="Honda M."/>
            <person name="Ichikawa Y."/>
            <person name="Idonuma A."/>
            <person name="Iijima M."/>
            <person name="Ikeda M."/>
            <person name="Ikeno M."/>
            <person name="Itoh S."/>
            <person name="Itoh T."/>
            <person name="Itoh Y."/>
            <person name="Itoh Y."/>
            <person name="Iwabuchi A."/>
            <person name="Kamiya K."/>
            <person name="Karasawa W."/>
            <person name="Katagiri S."/>
            <person name="Kikuta A."/>
            <person name="Kobayashi N."/>
            <person name="Kono I."/>
            <person name="Machita K."/>
            <person name="Maehara T."/>
            <person name="Mizuno H."/>
            <person name="Mizubayashi T."/>
            <person name="Mukai Y."/>
            <person name="Nagasaki H."/>
            <person name="Nakashima M."/>
            <person name="Nakama Y."/>
            <person name="Nakamichi Y."/>
            <person name="Nakamura M."/>
            <person name="Namiki N."/>
            <person name="Negishi M."/>
            <person name="Ohta I."/>
            <person name="Ono N."/>
            <person name="Saji S."/>
            <person name="Sakai K."/>
            <person name="Shibata M."/>
            <person name="Shimokawa T."/>
            <person name="Shomura A."/>
            <person name="Song J."/>
            <person name="Takazaki Y."/>
            <person name="Terasawa K."/>
            <person name="Tsuji K."/>
            <person name="Waki K."/>
            <person name="Yamagata H."/>
            <person name="Yamane H."/>
            <person name="Yoshiki S."/>
            <person name="Yoshihara R."/>
            <person name="Yukawa K."/>
            <person name="Zhong H."/>
            <person name="Iwama H."/>
            <person name="Endo T."/>
            <person name="Ito H."/>
            <person name="Hahn J.H."/>
            <person name="Kim H.I."/>
            <person name="Eun M.Y."/>
            <person name="Yano M."/>
            <person name="Jiang J."/>
            <person name="Gojobori T."/>
        </authorList>
    </citation>
    <scope>NUCLEOTIDE SEQUENCE [LARGE SCALE GENOMIC DNA]</scope>
</reference>
<proteinExistence type="predicted"/>
<dbReference type="AlphaFoldDB" id="Q5JML6"/>